<dbReference type="InterPro" id="IPR027417">
    <property type="entry name" value="P-loop_NTPase"/>
</dbReference>
<evidence type="ECO:0000256" key="1">
    <source>
        <dbReference type="ARBA" id="ARBA00004141"/>
    </source>
</evidence>
<keyword evidence="3 8" id="KW-0812">Transmembrane</keyword>
<reference evidence="11" key="2">
    <citation type="journal article" date="2020" name="Antonie Van Leeuwenhoek">
        <title>Labilibaculum antarcticum sp. nov., a novel facultative anaerobic, psychrotorelant bacterium isolated from marine sediment of Antarctica.</title>
        <authorList>
            <person name="Watanabe M."/>
            <person name="Kojima H."/>
            <person name="Fukui M."/>
        </authorList>
    </citation>
    <scope>NUCLEOTIDE SEQUENCE [LARGE SCALE GENOMIC DNA]</scope>
    <source>
        <strain evidence="11">SPP2</strain>
    </source>
</reference>
<evidence type="ECO:0000256" key="3">
    <source>
        <dbReference type="ARBA" id="ARBA00022692"/>
    </source>
</evidence>
<dbReference type="EMBL" id="AP018042">
    <property type="protein sequence ID" value="BAX81370.1"/>
    <property type="molecule type" value="Genomic_DNA"/>
</dbReference>
<dbReference type="Pfam" id="PF01061">
    <property type="entry name" value="ABC2_membrane"/>
    <property type="match status" value="1"/>
</dbReference>
<sequence>MSERILKALMQLFAIIAHPKSSAIERRRMVSKYLKQQLDQETAEEYLSLYDQHYEAVQKRTTRNTKIKKYTSASSVRVLRICTEINEELVVRQKVIVLIQLLEFLKSEDEISEQEFAFVETVADTFNLPEGGYERLKNFVLNDFDAIIRSERLLTVSNEKKSFEIGEHYYSAGLVGEIKILRLKRVDMFVLRFKGIEELYMNGQNLNPDRVHLLTQGSSIRNPKIDPIYFSDITTTFHRDQEHKRVVFETKNIEYRFKENNIGIHDLSFKEESGKMVGIIGSSGAGKTTLLNVLNGSESPSNGTVEINGYNIVTDKSQLEGVVGHVSQDDLLIESLTVFENLYFNAKLCFDKYSTFQLIRIVLNLLKDLGLYDARNLKVGNPLDKKISGGQRKRLNIALELIREPSVLFLDEPTSGLSSRDSAKIMDLLKNLALKGKLIFVVIHQPSSEIFKMFDRLLILDTGGYLIFNGNPLDGITYFKSQTMRANRTESECSSCGNVDADQIFNIIESEVLDEYGNPTQVRKVSPTQWHKKYHEYVGVSKTIEDTTELPPVTFKIPNIFNQFRVFVKRDVISKLANRQYLFINLFETPLLAFLLSYIIKYYNIDAGNNLGYTFSNNSNLPVYLFMSVIVALFIGLTLSAEEIIKDRKILKRERFLNLSKFSYLLSKIVILFTISAFQAFLFTIIGNSILEIKGMFFEYWLALFSAWCFANMLGLIISDSFKTVITIYILIPFILIPQLILSGIIVKFDKLNPNISTPNNIPWYGEIITARWAYEALAVKQYKDNKYTANFYIYEKLMSKADYRKNYWLPILKNKLNTSERYLKLPEKKKELAENLLLLRNELLIEEIDKMAIPFDNLDQLNPENLNAEVIKATRDYFDKLNRYYINLYNVSNRKKDERLTDLQKGFLDKQSFVNMKKSYANDRLSEVVRNSNDIERIIEYKGKLFQKIDPIYRNPEGHFIKAHFYAPQKRLFGEYYDTYWINIMVIWFSTFTLYIILYYSLLKKLLGIFDQKFNKKRFER</sequence>
<feature type="transmembrane region" description="Helical" evidence="8">
    <location>
        <begin position="698"/>
        <end position="718"/>
    </location>
</feature>
<feature type="transmembrane region" description="Helical" evidence="8">
    <location>
        <begin position="623"/>
        <end position="641"/>
    </location>
</feature>
<evidence type="ECO:0000313" key="10">
    <source>
        <dbReference type="EMBL" id="BAX81370.1"/>
    </source>
</evidence>
<name>A0A1Y1CM54_9BACT</name>
<feature type="transmembrane region" description="Helical" evidence="8">
    <location>
        <begin position="582"/>
        <end position="603"/>
    </location>
</feature>
<dbReference type="AlphaFoldDB" id="A0A1Y1CM54"/>
<dbReference type="KEGG" id="mbas:ALGA_3070"/>
<dbReference type="InterPro" id="IPR003439">
    <property type="entry name" value="ABC_transporter-like_ATP-bd"/>
</dbReference>
<dbReference type="InterPro" id="IPR017871">
    <property type="entry name" value="ABC_transporter-like_CS"/>
</dbReference>
<gene>
    <name evidence="10" type="ORF">ALGA_3070</name>
</gene>
<dbReference type="PROSITE" id="PS50893">
    <property type="entry name" value="ABC_TRANSPORTER_2"/>
    <property type="match status" value="1"/>
</dbReference>
<evidence type="ECO:0000256" key="7">
    <source>
        <dbReference type="ARBA" id="ARBA00023136"/>
    </source>
</evidence>
<dbReference type="SUPFAM" id="SSF52540">
    <property type="entry name" value="P-loop containing nucleoside triphosphate hydrolases"/>
    <property type="match status" value="1"/>
</dbReference>
<dbReference type="Proteomes" id="UP000218267">
    <property type="component" value="Chromosome"/>
</dbReference>
<evidence type="ECO:0000313" key="11">
    <source>
        <dbReference type="Proteomes" id="UP000218267"/>
    </source>
</evidence>
<dbReference type="InterPro" id="IPR003593">
    <property type="entry name" value="AAA+_ATPase"/>
</dbReference>
<feature type="transmembrane region" description="Helical" evidence="8">
    <location>
        <begin position="662"/>
        <end position="686"/>
    </location>
</feature>
<keyword evidence="6 8" id="KW-1133">Transmembrane helix</keyword>
<dbReference type="OrthoDB" id="9804819at2"/>
<dbReference type="PANTHER" id="PTHR48041:SF139">
    <property type="entry name" value="PROTEIN SCARLET"/>
    <property type="match status" value="1"/>
</dbReference>
<keyword evidence="4" id="KW-0547">Nucleotide-binding</keyword>
<dbReference type="GO" id="GO:0140359">
    <property type="term" value="F:ABC-type transporter activity"/>
    <property type="evidence" value="ECO:0007669"/>
    <property type="project" value="InterPro"/>
</dbReference>
<accession>A0A1Y1CM54</accession>
<dbReference type="GO" id="GO:0005524">
    <property type="term" value="F:ATP binding"/>
    <property type="evidence" value="ECO:0007669"/>
    <property type="project" value="UniProtKB-KW"/>
</dbReference>
<dbReference type="PANTHER" id="PTHR48041">
    <property type="entry name" value="ABC TRANSPORTER G FAMILY MEMBER 28"/>
    <property type="match status" value="1"/>
</dbReference>
<keyword evidence="7 8" id="KW-0472">Membrane</keyword>
<dbReference type="InterPro" id="IPR013525">
    <property type="entry name" value="ABC2_TM"/>
</dbReference>
<dbReference type="GO" id="GO:0016020">
    <property type="term" value="C:membrane"/>
    <property type="evidence" value="ECO:0007669"/>
    <property type="project" value="UniProtKB-SubCell"/>
</dbReference>
<dbReference type="RefSeq" id="WP_096430711.1">
    <property type="nucleotide sequence ID" value="NZ_AP018042.1"/>
</dbReference>
<dbReference type="Pfam" id="PF00005">
    <property type="entry name" value="ABC_tran"/>
    <property type="match status" value="1"/>
</dbReference>
<keyword evidence="5" id="KW-0067">ATP-binding</keyword>
<evidence type="ECO:0000256" key="2">
    <source>
        <dbReference type="ARBA" id="ARBA00022448"/>
    </source>
</evidence>
<dbReference type="Gene3D" id="3.40.50.300">
    <property type="entry name" value="P-loop containing nucleotide triphosphate hydrolases"/>
    <property type="match status" value="1"/>
</dbReference>
<reference evidence="10 11" key="1">
    <citation type="journal article" date="2018" name="Mar. Genomics">
        <title>Complete genome sequence of Marinifilaceae bacterium strain SPP2, isolated from the Antarctic marine sediment.</title>
        <authorList>
            <person name="Watanabe M."/>
            <person name="Kojima H."/>
            <person name="Fukui M."/>
        </authorList>
    </citation>
    <scope>NUCLEOTIDE SEQUENCE [LARGE SCALE GENOMIC DNA]</scope>
    <source>
        <strain evidence="10 11">SPP2</strain>
    </source>
</reference>
<evidence type="ECO:0000256" key="5">
    <source>
        <dbReference type="ARBA" id="ARBA00022840"/>
    </source>
</evidence>
<protein>
    <recommendedName>
        <fullName evidence="9">ABC transporter domain-containing protein</fullName>
    </recommendedName>
</protein>
<evidence type="ECO:0000256" key="8">
    <source>
        <dbReference type="SAM" id="Phobius"/>
    </source>
</evidence>
<evidence type="ECO:0000256" key="4">
    <source>
        <dbReference type="ARBA" id="ARBA00022741"/>
    </source>
</evidence>
<dbReference type="PROSITE" id="PS00211">
    <property type="entry name" value="ABC_TRANSPORTER_1"/>
    <property type="match status" value="1"/>
</dbReference>
<feature type="transmembrane region" description="Helical" evidence="8">
    <location>
        <begin position="725"/>
        <end position="747"/>
    </location>
</feature>
<dbReference type="SMART" id="SM00382">
    <property type="entry name" value="AAA"/>
    <property type="match status" value="1"/>
</dbReference>
<keyword evidence="2" id="KW-0813">Transport</keyword>
<feature type="domain" description="ABC transporter" evidence="9">
    <location>
        <begin position="248"/>
        <end position="488"/>
    </location>
</feature>
<evidence type="ECO:0000259" key="9">
    <source>
        <dbReference type="PROSITE" id="PS50893"/>
    </source>
</evidence>
<evidence type="ECO:0000256" key="6">
    <source>
        <dbReference type="ARBA" id="ARBA00022989"/>
    </source>
</evidence>
<feature type="transmembrane region" description="Helical" evidence="8">
    <location>
        <begin position="981"/>
        <end position="1004"/>
    </location>
</feature>
<organism evidence="10 11">
    <name type="scientific">Labilibaculum antarcticum</name>
    <dbReference type="NCBI Taxonomy" id="1717717"/>
    <lineage>
        <taxon>Bacteria</taxon>
        <taxon>Pseudomonadati</taxon>
        <taxon>Bacteroidota</taxon>
        <taxon>Bacteroidia</taxon>
        <taxon>Marinilabiliales</taxon>
        <taxon>Marinifilaceae</taxon>
        <taxon>Labilibaculum</taxon>
    </lineage>
</organism>
<keyword evidence="11" id="KW-1185">Reference proteome</keyword>
<proteinExistence type="predicted"/>
<dbReference type="GO" id="GO:0016887">
    <property type="term" value="F:ATP hydrolysis activity"/>
    <property type="evidence" value="ECO:0007669"/>
    <property type="project" value="InterPro"/>
</dbReference>
<comment type="subcellular location">
    <subcellularLocation>
        <location evidence="1">Membrane</location>
        <topology evidence="1">Multi-pass membrane protein</topology>
    </subcellularLocation>
</comment>
<dbReference type="InterPro" id="IPR050352">
    <property type="entry name" value="ABCG_transporters"/>
</dbReference>